<keyword evidence="4 6" id="KW-1133">Transmembrane helix</keyword>
<evidence type="ECO:0000256" key="4">
    <source>
        <dbReference type="ARBA" id="ARBA00022989"/>
    </source>
</evidence>
<evidence type="ECO:0000256" key="5">
    <source>
        <dbReference type="ARBA" id="ARBA00023136"/>
    </source>
</evidence>
<accession>A0A239HMV7</accession>
<feature type="transmembrane region" description="Helical" evidence="6">
    <location>
        <begin position="107"/>
        <end position="128"/>
    </location>
</feature>
<dbReference type="Proteomes" id="UP000198426">
    <property type="component" value="Unassembled WGS sequence"/>
</dbReference>
<reference evidence="8 9" key="1">
    <citation type="submission" date="2017-06" db="EMBL/GenBank/DDBJ databases">
        <authorList>
            <person name="Kim H.J."/>
            <person name="Triplett B.A."/>
        </authorList>
    </citation>
    <scope>NUCLEOTIDE SEQUENCE [LARGE SCALE GENOMIC DNA]</scope>
    <source>
        <strain evidence="8 9">DSM 29339</strain>
    </source>
</reference>
<evidence type="ECO:0000256" key="6">
    <source>
        <dbReference type="SAM" id="Phobius"/>
    </source>
</evidence>
<evidence type="ECO:0000313" key="8">
    <source>
        <dbReference type="EMBL" id="SNS82461.1"/>
    </source>
</evidence>
<protein>
    <submittedName>
        <fullName evidence="8">RDD family protein</fullName>
    </submittedName>
</protein>
<keyword evidence="9" id="KW-1185">Reference proteome</keyword>
<dbReference type="GO" id="GO:0005886">
    <property type="term" value="C:plasma membrane"/>
    <property type="evidence" value="ECO:0007669"/>
    <property type="project" value="UniProtKB-SubCell"/>
</dbReference>
<feature type="domain" description="RDD" evidence="7">
    <location>
        <begin position="26"/>
        <end position="141"/>
    </location>
</feature>
<evidence type="ECO:0000256" key="3">
    <source>
        <dbReference type="ARBA" id="ARBA00022692"/>
    </source>
</evidence>
<organism evidence="8 9">
    <name type="scientific">Tropicimonas sediminicola</name>
    <dbReference type="NCBI Taxonomy" id="1031541"/>
    <lineage>
        <taxon>Bacteria</taxon>
        <taxon>Pseudomonadati</taxon>
        <taxon>Pseudomonadota</taxon>
        <taxon>Alphaproteobacteria</taxon>
        <taxon>Rhodobacterales</taxon>
        <taxon>Roseobacteraceae</taxon>
        <taxon>Tropicimonas</taxon>
    </lineage>
</organism>
<keyword evidence="2" id="KW-1003">Cell membrane</keyword>
<feature type="transmembrane region" description="Helical" evidence="6">
    <location>
        <begin position="37"/>
        <end position="61"/>
    </location>
</feature>
<dbReference type="AlphaFoldDB" id="A0A239HMV7"/>
<name>A0A239HMV7_9RHOB</name>
<dbReference type="PANTHER" id="PTHR36115">
    <property type="entry name" value="PROLINE-RICH ANTIGEN HOMOLOG-RELATED"/>
    <property type="match status" value="1"/>
</dbReference>
<proteinExistence type="predicted"/>
<keyword evidence="3 6" id="KW-0812">Transmembrane</keyword>
<evidence type="ECO:0000313" key="9">
    <source>
        <dbReference type="Proteomes" id="UP000198426"/>
    </source>
</evidence>
<keyword evidence="5 6" id="KW-0472">Membrane</keyword>
<gene>
    <name evidence="8" type="ORF">SAMN05421757_103496</name>
</gene>
<dbReference type="EMBL" id="FZOY01000003">
    <property type="protein sequence ID" value="SNS82461.1"/>
    <property type="molecule type" value="Genomic_DNA"/>
</dbReference>
<sequence>MSLMTEPSWGLPDPEYNAELYADVPVKRAIAWIVDALVIFGITLLVLPFTAFTALFFYPLLWLFVSFLYRTFTIANGSATLGMRLMSIELRTFRGERFSFPDAAMHTLMHMVCFSFLLPQIASAILMLTTARGQGLPDLALGSTALNRTR</sequence>
<evidence type="ECO:0000256" key="2">
    <source>
        <dbReference type="ARBA" id="ARBA00022475"/>
    </source>
</evidence>
<dbReference type="InterPro" id="IPR010432">
    <property type="entry name" value="RDD"/>
</dbReference>
<comment type="subcellular location">
    <subcellularLocation>
        <location evidence="1">Cell membrane</location>
        <topology evidence="1">Multi-pass membrane protein</topology>
    </subcellularLocation>
</comment>
<dbReference type="PANTHER" id="PTHR36115:SF6">
    <property type="entry name" value="PROLINE-RICH ANTIGEN HOMOLOG"/>
    <property type="match status" value="1"/>
</dbReference>
<dbReference type="InterPro" id="IPR051791">
    <property type="entry name" value="Pra-immunoreactive"/>
</dbReference>
<dbReference type="Pfam" id="PF06271">
    <property type="entry name" value="RDD"/>
    <property type="match status" value="1"/>
</dbReference>
<evidence type="ECO:0000256" key="1">
    <source>
        <dbReference type="ARBA" id="ARBA00004651"/>
    </source>
</evidence>
<evidence type="ECO:0000259" key="7">
    <source>
        <dbReference type="Pfam" id="PF06271"/>
    </source>
</evidence>